<evidence type="ECO:0000256" key="10">
    <source>
        <dbReference type="ARBA" id="ARBA00030775"/>
    </source>
</evidence>
<evidence type="ECO:0000259" key="12">
    <source>
        <dbReference type="Pfam" id="PF12019"/>
    </source>
</evidence>
<keyword evidence="14" id="KW-1185">Reference proteome</keyword>
<accession>I1XLD7</accession>
<evidence type="ECO:0000256" key="5">
    <source>
        <dbReference type="ARBA" id="ARBA00022519"/>
    </source>
</evidence>
<dbReference type="SUPFAM" id="SSF54523">
    <property type="entry name" value="Pili subunits"/>
    <property type="match status" value="1"/>
</dbReference>
<evidence type="ECO:0000313" key="14">
    <source>
        <dbReference type="Proteomes" id="UP000009144"/>
    </source>
</evidence>
<dbReference type="RefSeq" id="WP_014707571.1">
    <property type="nucleotide sequence ID" value="NC_017857.3"/>
</dbReference>
<sequence length="184" mass="20011">MKKFAANNGFTLIELMITLVVVIILAAIAAPSFNSMIRENRLATQANNFLGSLQLAKSEAIRRGVQVTMLRDGNAAGEWQGGWRIFTDWNRNETFDGNANATDCSTEGQDCYLRIYESLDNNLTLTGDAKYQDWIAFSPSGEVLSSGGGLPMGTFTLCTPNTNGRDVVLNNAGRMRVEEGDAAC</sequence>
<dbReference type="InterPro" id="IPR045584">
    <property type="entry name" value="Pilin-like"/>
</dbReference>
<reference evidence="13 14" key="2">
    <citation type="journal article" date="2013" name="Int. J. Syst. Evol. Microbiol.">
        <title>Methylophaga nitratireducenticrescens sp. nov. and Methylophaga frappieri sp. nov., isolated from the biofilm of the methanol-fed denitrification system treating the seawater at the Montreal Biodome.</title>
        <authorList>
            <person name="Villeneuve C."/>
            <person name="Martineau C."/>
            <person name="Mauffrey F."/>
            <person name="Villemur R."/>
        </authorList>
    </citation>
    <scope>NUCLEOTIDE SEQUENCE [LARGE SCALE GENOMIC DNA]</scope>
    <source>
        <strain evidence="13 14">JAM1</strain>
    </source>
</reference>
<comment type="subcellular location">
    <subcellularLocation>
        <location evidence="1">Cell inner membrane</location>
        <topology evidence="1">Single-pass membrane protein</topology>
    </subcellularLocation>
</comment>
<dbReference type="Pfam" id="PF12019">
    <property type="entry name" value="GspH"/>
    <property type="match status" value="1"/>
</dbReference>
<protein>
    <recommendedName>
        <fullName evidence="2">Type II secretion system protein H</fullName>
    </recommendedName>
    <alternativeName>
        <fullName evidence="10">General secretion pathway protein H</fullName>
    </alternativeName>
</protein>
<keyword evidence="3" id="KW-1003">Cell membrane</keyword>
<dbReference type="GO" id="GO:0005886">
    <property type="term" value="C:plasma membrane"/>
    <property type="evidence" value="ECO:0007669"/>
    <property type="project" value="UniProtKB-SubCell"/>
</dbReference>
<feature type="domain" description="General secretion pathway GspH" evidence="12">
    <location>
        <begin position="45"/>
        <end position="173"/>
    </location>
</feature>
<dbReference type="HOGENOM" id="CLU_084761_1_4_6"/>
<evidence type="ECO:0000256" key="9">
    <source>
        <dbReference type="ARBA" id="ARBA00025772"/>
    </source>
</evidence>
<dbReference type="GO" id="GO:0015627">
    <property type="term" value="C:type II protein secretion system complex"/>
    <property type="evidence" value="ECO:0007669"/>
    <property type="project" value="InterPro"/>
</dbReference>
<evidence type="ECO:0000256" key="1">
    <source>
        <dbReference type="ARBA" id="ARBA00004377"/>
    </source>
</evidence>
<dbReference type="InterPro" id="IPR012902">
    <property type="entry name" value="N_methyl_site"/>
</dbReference>
<keyword evidence="7 11" id="KW-1133">Transmembrane helix</keyword>
<dbReference type="KEGG" id="mej:Q7A_2406"/>
<proteinExistence type="inferred from homology"/>
<name>I1XLD7_METNJ</name>
<keyword evidence="5" id="KW-0997">Cell inner membrane</keyword>
<evidence type="ECO:0000256" key="6">
    <source>
        <dbReference type="ARBA" id="ARBA00022692"/>
    </source>
</evidence>
<dbReference type="Pfam" id="PF07963">
    <property type="entry name" value="N_methyl"/>
    <property type="match status" value="1"/>
</dbReference>
<evidence type="ECO:0000313" key="13">
    <source>
        <dbReference type="EMBL" id="AFI85206.1"/>
    </source>
</evidence>
<gene>
    <name evidence="13" type="ordered locus">Q7A_2406</name>
</gene>
<dbReference type="EMBL" id="CP003390">
    <property type="protein sequence ID" value="AFI85206.1"/>
    <property type="molecule type" value="Genomic_DNA"/>
</dbReference>
<evidence type="ECO:0000256" key="2">
    <source>
        <dbReference type="ARBA" id="ARBA00021549"/>
    </source>
</evidence>
<comment type="similarity">
    <text evidence="9">Belongs to the GSP H family.</text>
</comment>
<dbReference type="Gene3D" id="3.55.40.10">
    <property type="entry name" value="minor pseudopilin epsh domain"/>
    <property type="match status" value="1"/>
</dbReference>
<dbReference type="AlphaFoldDB" id="I1XLD7"/>
<keyword evidence="6 11" id="KW-0812">Transmembrane</keyword>
<dbReference type="STRING" id="754476.Q7A_2406"/>
<dbReference type="Proteomes" id="UP000009144">
    <property type="component" value="Chromosome"/>
</dbReference>
<dbReference type="OrthoDB" id="5609249at2"/>
<feature type="transmembrane region" description="Helical" evidence="11">
    <location>
        <begin position="12"/>
        <end position="33"/>
    </location>
</feature>
<organism evidence="13 14">
    <name type="scientific">Methylophaga nitratireducenticrescens</name>
    <dbReference type="NCBI Taxonomy" id="754476"/>
    <lineage>
        <taxon>Bacteria</taxon>
        <taxon>Pseudomonadati</taxon>
        <taxon>Pseudomonadota</taxon>
        <taxon>Gammaproteobacteria</taxon>
        <taxon>Thiotrichales</taxon>
        <taxon>Piscirickettsiaceae</taxon>
        <taxon>Methylophaga</taxon>
    </lineage>
</organism>
<dbReference type="InterPro" id="IPR022346">
    <property type="entry name" value="T2SS_GspH"/>
</dbReference>
<reference evidence="13 14" key="1">
    <citation type="journal article" date="2012" name="J. Bacteriol.">
        <title>Complete genome sequences of Methylophaga sp. strain JAM1 and Methylophaga sp. strain JAM7.</title>
        <authorList>
            <person name="Villeneuve C."/>
            <person name="Martineau C."/>
            <person name="Mauffrey F."/>
            <person name="Villemur R."/>
        </authorList>
    </citation>
    <scope>NUCLEOTIDE SEQUENCE [LARGE SCALE GENOMIC DNA]</scope>
    <source>
        <strain evidence="13 14">JAM1</strain>
    </source>
</reference>
<evidence type="ECO:0000256" key="8">
    <source>
        <dbReference type="ARBA" id="ARBA00023136"/>
    </source>
</evidence>
<keyword evidence="4" id="KW-0488">Methylation</keyword>
<evidence type="ECO:0000256" key="7">
    <source>
        <dbReference type="ARBA" id="ARBA00022989"/>
    </source>
</evidence>
<dbReference type="GO" id="GO:0015628">
    <property type="term" value="P:protein secretion by the type II secretion system"/>
    <property type="evidence" value="ECO:0007669"/>
    <property type="project" value="InterPro"/>
</dbReference>
<dbReference type="NCBIfam" id="TIGR02532">
    <property type="entry name" value="IV_pilin_GFxxxE"/>
    <property type="match status" value="1"/>
</dbReference>
<dbReference type="eggNOG" id="COG4970">
    <property type="taxonomic scope" value="Bacteria"/>
</dbReference>
<evidence type="ECO:0000256" key="11">
    <source>
        <dbReference type="SAM" id="Phobius"/>
    </source>
</evidence>
<evidence type="ECO:0000256" key="4">
    <source>
        <dbReference type="ARBA" id="ARBA00022481"/>
    </source>
</evidence>
<keyword evidence="8 11" id="KW-0472">Membrane</keyword>
<dbReference type="PATRIC" id="fig|754476.3.peg.2369"/>
<evidence type="ECO:0000256" key="3">
    <source>
        <dbReference type="ARBA" id="ARBA00022475"/>
    </source>
</evidence>